<evidence type="ECO:0000256" key="4">
    <source>
        <dbReference type="ARBA" id="ARBA00022692"/>
    </source>
</evidence>
<evidence type="ECO:0000256" key="5">
    <source>
        <dbReference type="ARBA" id="ARBA00022737"/>
    </source>
</evidence>
<evidence type="ECO:0000256" key="2">
    <source>
        <dbReference type="ARBA" id="ARBA00006375"/>
    </source>
</evidence>
<feature type="repeat" description="Solcar" evidence="10">
    <location>
        <begin position="6"/>
        <end position="79"/>
    </location>
</feature>
<dbReference type="Proteomes" id="UP000008743">
    <property type="component" value="Unassembled WGS sequence"/>
</dbReference>
<dbReference type="InParanoid" id="A0A0D2VXC2"/>
<keyword evidence="7 12" id="KW-1133">Transmembrane helix</keyword>
<evidence type="ECO:0000313" key="14">
    <source>
        <dbReference type="Proteomes" id="UP000008743"/>
    </source>
</evidence>
<evidence type="ECO:0000256" key="7">
    <source>
        <dbReference type="ARBA" id="ARBA00022989"/>
    </source>
</evidence>
<evidence type="ECO:0000256" key="3">
    <source>
        <dbReference type="ARBA" id="ARBA00022448"/>
    </source>
</evidence>
<dbReference type="OrthoDB" id="276989at2759"/>
<comment type="subcellular location">
    <subcellularLocation>
        <location evidence="1">Mitochondrion inner membrane</location>
        <topology evidence="1">Multi-pass membrane protein</topology>
    </subcellularLocation>
</comment>
<evidence type="ECO:0000256" key="9">
    <source>
        <dbReference type="ARBA" id="ARBA00023136"/>
    </source>
</evidence>
<dbReference type="PROSITE" id="PS50920">
    <property type="entry name" value="SOLCAR"/>
    <property type="match status" value="3"/>
</dbReference>
<dbReference type="InterPro" id="IPR023395">
    <property type="entry name" value="MCP_dom_sf"/>
</dbReference>
<dbReference type="Gene3D" id="1.50.40.10">
    <property type="entry name" value="Mitochondrial carrier domain"/>
    <property type="match status" value="1"/>
</dbReference>
<dbReference type="OMA" id="IGPRTMW"/>
<dbReference type="RefSeq" id="XP_004344251.1">
    <property type="nucleotide sequence ID" value="XM_004344201.2"/>
</dbReference>
<keyword evidence="6" id="KW-0999">Mitochondrion inner membrane</keyword>
<feature type="transmembrane region" description="Helical" evidence="12">
    <location>
        <begin position="50"/>
        <end position="73"/>
    </location>
</feature>
<dbReference type="FunFam" id="1.50.40.10:FF:000018">
    <property type="entry name" value="S-adenosylmethionine mitochondrial carrier protein-like"/>
    <property type="match status" value="1"/>
</dbReference>
<dbReference type="PANTHER" id="PTHR45667">
    <property type="entry name" value="S-ADENOSYLMETHIONINE MITOCHONDRIAL CARRIER PROTEIN"/>
    <property type="match status" value="1"/>
</dbReference>
<evidence type="ECO:0000256" key="12">
    <source>
        <dbReference type="SAM" id="Phobius"/>
    </source>
</evidence>
<dbReference type="SUPFAM" id="SSF103506">
    <property type="entry name" value="Mitochondrial carrier"/>
    <property type="match status" value="1"/>
</dbReference>
<feature type="transmembrane region" description="Helical" evidence="12">
    <location>
        <begin position="6"/>
        <end position="29"/>
    </location>
</feature>
<sequence>MPAADATHLTLLTAGAFAGASVDLALFPLDTLKTRLQSQAGFVRSGGFRGVYAGVAPVAISSMPGSAVFWLVYENLSSTLKPLVGAQYAPVAQMAAASCGEVIACVVRVPSEVVKQRLQAGVHKNMVAAVRHILQTDGIAGFYRGYSSTILREVPFSFIQFPIYEAAKAWLQRGRDTQITPQEVALCGSFAGGIAAAVTTPLDVVKTRIMLSKDKKLRVINTFRSIIAEEGVGRLFSGITPRVGWISVGGCIYFGAYEFAKQQLSKHL</sequence>
<dbReference type="PhylomeDB" id="A0A0D2VXC2"/>
<accession>A0A0D2VXC2</accession>
<feature type="repeat" description="Solcar" evidence="10">
    <location>
        <begin position="88"/>
        <end position="170"/>
    </location>
</feature>
<keyword evidence="8" id="KW-0496">Mitochondrion</keyword>
<evidence type="ECO:0000313" key="13">
    <source>
        <dbReference type="EMBL" id="KJE96287.1"/>
    </source>
</evidence>
<evidence type="ECO:0000256" key="10">
    <source>
        <dbReference type="PROSITE-ProRule" id="PRU00282"/>
    </source>
</evidence>
<proteinExistence type="inferred from homology"/>
<dbReference type="eggNOG" id="KOG0768">
    <property type="taxonomic scope" value="Eukaryota"/>
</dbReference>
<dbReference type="Pfam" id="PF00153">
    <property type="entry name" value="Mito_carr"/>
    <property type="match status" value="3"/>
</dbReference>
<feature type="repeat" description="Solcar" evidence="10">
    <location>
        <begin position="183"/>
        <end position="263"/>
    </location>
</feature>
<evidence type="ECO:0000256" key="11">
    <source>
        <dbReference type="RuleBase" id="RU000488"/>
    </source>
</evidence>
<keyword evidence="3 11" id="KW-0813">Transport</keyword>
<dbReference type="AlphaFoldDB" id="A0A0D2VXC2"/>
<dbReference type="GO" id="GO:0005743">
    <property type="term" value="C:mitochondrial inner membrane"/>
    <property type="evidence" value="ECO:0007669"/>
    <property type="project" value="UniProtKB-SubCell"/>
</dbReference>
<evidence type="ECO:0000256" key="1">
    <source>
        <dbReference type="ARBA" id="ARBA00004448"/>
    </source>
</evidence>
<keyword evidence="4 10" id="KW-0812">Transmembrane</keyword>
<name>A0A0D2VXC2_CAPO3</name>
<reference evidence="14" key="1">
    <citation type="submission" date="2011-02" db="EMBL/GenBank/DDBJ databases">
        <title>The Genome Sequence of Capsaspora owczarzaki ATCC 30864.</title>
        <authorList>
            <person name="Russ C."/>
            <person name="Cuomo C."/>
            <person name="Burger G."/>
            <person name="Gray M.W."/>
            <person name="Holland P.W.H."/>
            <person name="King N."/>
            <person name="Lang F.B.F."/>
            <person name="Roger A.J."/>
            <person name="Ruiz-Trillo I."/>
            <person name="Young S.K."/>
            <person name="Zeng Q."/>
            <person name="Gargeya S."/>
            <person name="Alvarado L."/>
            <person name="Berlin A."/>
            <person name="Chapman S.B."/>
            <person name="Chen Z."/>
            <person name="Freedman E."/>
            <person name="Gellesch M."/>
            <person name="Goldberg J."/>
            <person name="Griggs A."/>
            <person name="Gujja S."/>
            <person name="Heilman E."/>
            <person name="Heiman D."/>
            <person name="Howarth C."/>
            <person name="Mehta T."/>
            <person name="Neiman D."/>
            <person name="Pearson M."/>
            <person name="Roberts A."/>
            <person name="Saif S."/>
            <person name="Shea T."/>
            <person name="Shenoy N."/>
            <person name="Sisk P."/>
            <person name="Stolte C."/>
            <person name="Sykes S."/>
            <person name="White J."/>
            <person name="Yandava C."/>
            <person name="Haas B."/>
            <person name="Nusbaum C."/>
            <person name="Birren B."/>
        </authorList>
    </citation>
    <scope>NUCLEOTIDE SEQUENCE</scope>
    <source>
        <strain evidence="14">ATCC 30864</strain>
    </source>
</reference>
<keyword evidence="9 10" id="KW-0472">Membrane</keyword>
<dbReference type="InterPro" id="IPR018108">
    <property type="entry name" value="MCP_transmembrane"/>
</dbReference>
<gene>
    <name evidence="13" type="ORF">CAOG_006630</name>
</gene>
<dbReference type="EMBL" id="KE346371">
    <property type="protein sequence ID" value="KJE96287.1"/>
    <property type="molecule type" value="Genomic_DNA"/>
</dbReference>
<organism evidence="13 14">
    <name type="scientific">Capsaspora owczarzaki (strain ATCC 30864)</name>
    <dbReference type="NCBI Taxonomy" id="595528"/>
    <lineage>
        <taxon>Eukaryota</taxon>
        <taxon>Filasterea</taxon>
        <taxon>Capsaspora</taxon>
    </lineage>
</organism>
<dbReference type="STRING" id="595528.A0A0D2VXC2"/>
<evidence type="ECO:0000256" key="6">
    <source>
        <dbReference type="ARBA" id="ARBA00022792"/>
    </source>
</evidence>
<keyword evidence="14" id="KW-1185">Reference proteome</keyword>
<dbReference type="FunCoup" id="A0A0D2VXC2">
    <property type="interactions" value="229"/>
</dbReference>
<evidence type="ECO:0000256" key="8">
    <source>
        <dbReference type="ARBA" id="ARBA00023128"/>
    </source>
</evidence>
<comment type="similarity">
    <text evidence="2 11">Belongs to the mitochondrial carrier (TC 2.A.29) family.</text>
</comment>
<protein>
    <submittedName>
        <fullName evidence="13">Solute carrier family 25</fullName>
    </submittedName>
</protein>
<keyword evidence="5" id="KW-0677">Repeat</keyword>